<dbReference type="EMBL" id="CAXLJL010000057">
    <property type="protein sequence ID" value="CAL5130062.1"/>
    <property type="molecule type" value="Genomic_DNA"/>
</dbReference>
<dbReference type="GO" id="GO:0005634">
    <property type="term" value="C:nucleus"/>
    <property type="evidence" value="ECO:0007669"/>
    <property type="project" value="UniProtKB-SubCell"/>
</dbReference>
<evidence type="ECO:0000256" key="3">
    <source>
        <dbReference type="ARBA" id="ARBA00022763"/>
    </source>
</evidence>
<evidence type="ECO:0000256" key="5">
    <source>
        <dbReference type="ARBA" id="ARBA00023242"/>
    </source>
</evidence>
<comment type="subcellular location">
    <subcellularLocation>
        <location evidence="1">Nucleus</location>
    </subcellularLocation>
</comment>
<dbReference type="PANTHER" id="PTHR23240">
    <property type="entry name" value="DNA CROSS-LINK REPAIR PROTEIN PSO2/SNM1-RELATED"/>
    <property type="match status" value="1"/>
</dbReference>
<evidence type="ECO:0000313" key="8">
    <source>
        <dbReference type="EMBL" id="CAL5130062.1"/>
    </source>
</evidence>
<dbReference type="PANTHER" id="PTHR23240:SF6">
    <property type="entry name" value="DNA CROSS-LINK REPAIR 1A PROTEIN"/>
    <property type="match status" value="1"/>
</dbReference>
<dbReference type="CDD" id="cd16273">
    <property type="entry name" value="SNM1A-1C-like_MBL-fold"/>
    <property type="match status" value="1"/>
</dbReference>
<dbReference type="GO" id="GO:0006303">
    <property type="term" value="P:double-strand break repair via nonhomologous end joining"/>
    <property type="evidence" value="ECO:0007669"/>
    <property type="project" value="TreeGrafter"/>
</dbReference>
<feature type="compositionally biased region" description="Polar residues" evidence="6">
    <location>
        <begin position="21"/>
        <end position="32"/>
    </location>
</feature>
<dbReference type="AlphaFoldDB" id="A0AAV2SY09"/>
<reference evidence="8" key="1">
    <citation type="submission" date="2024-06" db="EMBL/GenBank/DDBJ databases">
        <authorList>
            <person name="Liu X."/>
            <person name="Lenzi L."/>
            <person name="Haldenby T S."/>
            <person name="Uol C."/>
        </authorList>
    </citation>
    <scope>NUCLEOTIDE SEQUENCE</scope>
</reference>
<dbReference type="GO" id="GO:0003684">
    <property type="term" value="F:damaged DNA binding"/>
    <property type="evidence" value="ECO:0007669"/>
    <property type="project" value="TreeGrafter"/>
</dbReference>
<feature type="domain" description="DNA repair metallo-beta-lactamase" evidence="7">
    <location>
        <begin position="311"/>
        <end position="438"/>
    </location>
</feature>
<dbReference type="Gene3D" id="3.60.15.10">
    <property type="entry name" value="Ribonuclease Z/Hydroxyacylglutathione hydrolase-like"/>
    <property type="match status" value="1"/>
</dbReference>
<evidence type="ECO:0000256" key="6">
    <source>
        <dbReference type="SAM" id="MobiDB-lite"/>
    </source>
</evidence>
<dbReference type="InterPro" id="IPR011084">
    <property type="entry name" value="DRMBL"/>
</dbReference>
<sequence>MKRRAQKAVYHGESLLSYFSKSSRVASPTDSKQLPEPSSDDLKLISSSNISRPLDAQISPAPPVAIKISEPGRKCPFYKWIPGTSITVDAFSFGEIKGCDSYFLTHFHSDHFKGLTSNFKGTIYCSKVTKGFLVKTFGSKIRIIDLDENTLMTVSNVEVTALSANHCPGSVMFLFHVLSTRRFVLHTGDFRFSADMLIPPSPLANFVPNPLETEKSQSVLHAIYLDTTYCSPRYSFFTQDEVISSAIQITREQLRKDPSTLVICGMYTIGKERFVLGLASALKLTVWLPTRQRQLVSIAATHGCTVCGDLLSHTSDNPHKAQLHVVSMREISMAHLKQYRVNFSTPGQKNPFSRPEPTHLRSVLAWRPTGWSYRAPAKHEDMVQSTLDHHKPAKGVYAEYSNSNIYIYGAAYSEHSSFAELKEFILQLRPQRVQQTVFGGAAKLARDHISEWLQHDPSVRK</sequence>
<comment type="similarity">
    <text evidence="2">Belongs to the DNA repair metallo-beta-lactamase (DRMBL) family.</text>
</comment>
<keyword evidence="5" id="KW-0539">Nucleus</keyword>
<dbReference type="GO" id="GO:0035312">
    <property type="term" value="F:5'-3' DNA exonuclease activity"/>
    <property type="evidence" value="ECO:0007669"/>
    <property type="project" value="TreeGrafter"/>
</dbReference>
<dbReference type="InterPro" id="IPR036866">
    <property type="entry name" value="RibonucZ/Hydroxyglut_hydro"/>
</dbReference>
<dbReference type="GO" id="GO:0036297">
    <property type="term" value="P:interstrand cross-link repair"/>
    <property type="evidence" value="ECO:0007669"/>
    <property type="project" value="TreeGrafter"/>
</dbReference>
<feature type="region of interest" description="Disordered" evidence="6">
    <location>
        <begin position="21"/>
        <end position="41"/>
    </location>
</feature>
<dbReference type="Proteomes" id="UP001497525">
    <property type="component" value="Unassembled WGS sequence"/>
</dbReference>
<accession>A0AAV2SY09</accession>
<proteinExistence type="inferred from homology"/>
<dbReference type="Gene3D" id="3.40.50.12650">
    <property type="match status" value="1"/>
</dbReference>
<evidence type="ECO:0000256" key="4">
    <source>
        <dbReference type="ARBA" id="ARBA00023204"/>
    </source>
</evidence>
<gene>
    <name evidence="8" type="ORF">CDAUBV1_LOCUS1504</name>
</gene>
<name>A0AAV2SY09_CALDB</name>
<organism evidence="8 9">
    <name type="scientific">Calicophoron daubneyi</name>
    <name type="common">Rumen fluke</name>
    <name type="synonym">Paramphistomum daubneyi</name>
    <dbReference type="NCBI Taxonomy" id="300641"/>
    <lineage>
        <taxon>Eukaryota</taxon>
        <taxon>Metazoa</taxon>
        <taxon>Spiralia</taxon>
        <taxon>Lophotrochozoa</taxon>
        <taxon>Platyhelminthes</taxon>
        <taxon>Trematoda</taxon>
        <taxon>Digenea</taxon>
        <taxon>Plagiorchiida</taxon>
        <taxon>Pronocephalata</taxon>
        <taxon>Paramphistomoidea</taxon>
        <taxon>Paramphistomidae</taxon>
        <taxon>Calicophoron</taxon>
    </lineage>
</organism>
<keyword evidence="3" id="KW-0227">DNA damage</keyword>
<comment type="caution">
    <text evidence="8">The sequence shown here is derived from an EMBL/GenBank/DDBJ whole genome shotgun (WGS) entry which is preliminary data.</text>
</comment>
<evidence type="ECO:0000259" key="7">
    <source>
        <dbReference type="Pfam" id="PF07522"/>
    </source>
</evidence>
<dbReference type="SUPFAM" id="SSF56281">
    <property type="entry name" value="Metallo-hydrolase/oxidoreductase"/>
    <property type="match status" value="1"/>
</dbReference>
<evidence type="ECO:0000313" key="9">
    <source>
        <dbReference type="Proteomes" id="UP001497525"/>
    </source>
</evidence>
<protein>
    <recommendedName>
        <fullName evidence="7">DNA repair metallo-beta-lactamase domain-containing protein</fullName>
    </recommendedName>
</protein>
<keyword evidence="4" id="KW-0234">DNA repair</keyword>
<evidence type="ECO:0000256" key="2">
    <source>
        <dbReference type="ARBA" id="ARBA00010304"/>
    </source>
</evidence>
<evidence type="ECO:0000256" key="1">
    <source>
        <dbReference type="ARBA" id="ARBA00004123"/>
    </source>
</evidence>
<dbReference type="Pfam" id="PF07522">
    <property type="entry name" value="DRMBL"/>
    <property type="match status" value="1"/>
</dbReference>